<dbReference type="EMBL" id="UPPP01000116">
    <property type="protein sequence ID" value="VBB09334.1"/>
    <property type="molecule type" value="Genomic_DNA"/>
</dbReference>
<dbReference type="InterPro" id="IPR049503">
    <property type="entry name" value="AbiJ_NTD4"/>
</dbReference>
<gene>
    <name evidence="2" type="ORF">LUCI_4624</name>
</gene>
<dbReference type="Proteomes" id="UP000277811">
    <property type="component" value="Unassembled WGS sequence"/>
</dbReference>
<name>A0A498RCR1_9FIRM</name>
<keyword evidence="3" id="KW-1185">Reference proteome</keyword>
<dbReference type="AlphaFoldDB" id="A0A498RCR1"/>
<evidence type="ECO:0000259" key="1">
    <source>
        <dbReference type="Pfam" id="PF18863"/>
    </source>
</evidence>
<reference evidence="2 3" key="1">
    <citation type="submission" date="2018-06" db="EMBL/GenBank/DDBJ databases">
        <authorList>
            <person name="Strepis N."/>
        </authorList>
    </citation>
    <scope>NUCLEOTIDE SEQUENCE [LARGE SCALE GENOMIC DNA]</scope>
    <source>
        <strain evidence="2">LUCI</strain>
    </source>
</reference>
<feature type="domain" description="HEPN AbiJ-N-terminal" evidence="1">
    <location>
        <begin position="5"/>
        <end position="54"/>
    </location>
</feature>
<dbReference type="Pfam" id="PF18863">
    <property type="entry name" value="AbiJ_NTD4"/>
    <property type="match status" value="1"/>
</dbReference>
<accession>A0A498RCR1</accession>
<evidence type="ECO:0000313" key="2">
    <source>
        <dbReference type="EMBL" id="VBB09334.1"/>
    </source>
</evidence>
<protein>
    <recommendedName>
        <fullName evidence="1">HEPN AbiJ-N-terminal domain-containing protein</fullName>
    </recommendedName>
</protein>
<organism evidence="2 3">
    <name type="scientific">Lucifera butyrica</name>
    <dbReference type="NCBI Taxonomy" id="1351585"/>
    <lineage>
        <taxon>Bacteria</taxon>
        <taxon>Bacillati</taxon>
        <taxon>Bacillota</taxon>
        <taxon>Negativicutes</taxon>
        <taxon>Veillonellales</taxon>
        <taxon>Veillonellaceae</taxon>
        <taxon>Lucifera</taxon>
    </lineage>
</organism>
<sequence>MATHDNDDDNSQNFIKLCNNILEKEMSGYRFVNRVITSITSKEEIDSIEQAIKNSDRLNGASTHFNSALQLLSDRKNPDYRNSIKESISAIESTCMVITGDSNATLGKALKTIESSLEKELHPALRGAFEKLYGYTSDAEGIRHGLMEEPNLKFEDAKFMLVVCSGFVNYLKDKIKD</sequence>
<evidence type="ECO:0000313" key="3">
    <source>
        <dbReference type="Proteomes" id="UP000277811"/>
    </source>
</evidence>
<proteinExistence type="predicted"/>